<name>K1TNS2_9ZZZZ</name>
<protein>
    <submittedName>
        <fullName evidence="5">Glycosyl hydrolase</fullName>
    </submittedName>
</protein>
<dbReference type="InterPro" id="IPR033452">
    <property type="entry name" value="GH30_C"/>
</dbReference>
<dbReference type="PANTHER" id="PTHR11069">
    <property type="entry name" value="GLUCOSYLCERAMIDASE"/>
    <property type="match status" value="1"/>
</dbReference>
<dbReference type="GO" id="GO:0004348">
    <property type="term" value="F:glucosylceramidase activity"/>
    <property type="evidence" value="ECO:0007669"/>
    <property type="project" value="InterPro"/>
</dbReference>
<dbReference type="Pfam" id="PF17189">
    <property type="entry name" value="Glyco_hydro_30C"/>
    <property type="match status" value="1"/>
</dbReference>
<keyword evidence="2" id="KW-0732">Signal</keyword>
<evidence type="ECO:0000256" key="3">
    <source>
        <dbReference type="ARBA" id="ARBA00022801"/>
    </source>
</evidence>
<dbReference type="InterPro" id="IPR001139">
    <property type="entry name" value="Glyco_hydro_30"/>
</dbReference>
<reference evidence="5" key="1">
    <citation type="journal article" date="2013" name="Environ. Microbiol.">
        <title>Microbiota from the distal guts of lean and obese adolescents exhibit partial functional redundancy besides clear differences in community structure.</title>
        <authorList>
            <person name="Ferrer M."/>
            <person name="Ruiz A."/>
            <person name="Lanza F."/>
            <person name="Haange S.B."/>
            <person name="Oberbach A."/>
            <person name="Till H."/>
            <person name="Bargiela R."/>
            <person name="Campoy C."/>
            <person name="Segura M.T."/>
            <person name="Richter M."/>
            <person name="von Bergen M."/>
            <person name="Seifert J."/>
            <person name="Suarez A."/>
        </authorList>
    </citation>
    <scope>NUCLEOTIDE SEQUENCE</scope>
</reference>
<dbReference type="SUPFAM" id="SSF51445">
    <property type="entry name" value="(Trans)glycosidases"/>
    <property type="match status" value="1"/>
</dbReference>
<dbReference type="EMBL" id="AJWZ01003070">
    <property type="protein sequence ID" value="EKC69239.1"/>
    <property type="molecule type" value="Genomic_DNA"/>
</dbReference>
<comment type="similarity">
    <text evidence="1">Belongs to the glycosyl hydrolase 30 family.</text>
</comment>
<organism evidence="5">
    <name type="scientific">human gut metagenome</name>
    <dbReference type="NCBI Taxonomy" id="408170"/>
    <lineage>
        <taxon>unclassified sequences</taxon>
        <taxon>metagenomes</taxon>
        <taxon>organismal metagenomes</taxon>
    </lineage>
</organism>
<dbReference type="Gene3D" id="2.60.40.1180">
    <property type="entry name" value="Golgi alpha-mannosidase II"/>
    <property type="match status" value="1"/>
</dbReference>
<evidence type="ECO:0000259" key="4">
    <source>
        <dbReference type="Pfam" id="PF17189"/>
    </source>
</evidence>
<accession>K1TNS2</accession>
<proteinExistence type="inferred from homology"/>
<gene>
    <name evidence="5" type="ORF">OBE_04510</name>
</gene>
<keyword evidence="3 5" id="KW-0378">Hydrolase</keyword>
<evidence type="ECO:0000256" key="1">
    <source>
        <dbReference type="ARBA" id="ARBA00005382"/>
    </source>
</evidence>
<evidence type="ECO:0000256" key="2">
    <source>
        <dbReference type="ARBA" id="ARBA00022729"/>
    </source>
</evidence>
<dbReference type="Gene3D" id="3.20.20.80">
    <property type="entry name" value="Glycosidases"/>
    <property type="match status" value="1"/>
</dbReference>
<dbReference type="PANTHER" id="PTHR11069:SF23">
    <property type="entry name" value="LYSOSOMAL ACID GLUCOSYLCERAMIDASE"/>
    <property type="match status" value="1"/>
</dbReference>
<feature type="domain" description="Glycosyl hydrolase family 30 beta sandwich" evidence="4">
    <location>
        <begin position="48"/>
        <end position="106"/>
    </location>
</feature>
<dbReference type="GO" id="GO:0006680">
    <property type="term" value="P:glucosylceramide catabolic process"/>
    <property type="evidence" value="ECO:0007669"/>
    <property type="project" value="TreeGrafter"/>
</dbReference>
<dbReference type="AlphaFoldDB" id="K1TNS2"/>
<dbReference type="InterPro" id="IPR017853">
    <property type="entry name" value="GH"/>
</dbReference>
<evidence type="ECO:0000313" key="5">
    <source>
        <dbReference type="EMBL" id="EKC69239.1"/>
    </source>
</evidence>
<sequence>MKTNGERNNGGKLKPEYRKRWAEYICRYIEEYRSRGYLWHFTHFLKAGAQRIGVTRYTDKIEVTAFEKDGRITVVLLNRTEEEIPVYLRLGEYCAELTSKAKPIMTAEIEK</sequence>
<comment type="caution">
    <text evidence="5">The sequence shown here is derived from an EMBL/GenBank/DDBJ whole genome shotgun (WGS) entry which is preliminary data.</text>
</comment>
<dbReference type="GO" id="GO:0016020">
    <property type="term" value="C:membrane"/>
    <property type="evidence" value="ECO:0007669"/>
    <property type="project" value="GOC"/>
</dbReference>
<dbReference type="InterPro" id="IPR013780">
    <property type="entry name" value="Glyco_hydro_b"/>
</dbReference>